<dbReference type="OrthoDB" id="9785826at2"/>
<dbReference type="Gene3D" id="3.40.50.720">
    <property type="entry name" value="NAD(P)-binding Rossmann-like Domain"/>
    <property type="match status" value="1"/>
</dbReference>
<dbReference type="RefSeq" id="WP_123879449.1">
    <property type="nucleotide sequence ID" value="NZ_RPFZ01000001.1"/>
</dbReference>
<dbReference type="InterPro" id="IPR002347">
    <property type="entry name" value="SDR_fam"/>
</dbReference>
<dbReference type="PANTHER" id="PTHR45458:SF1">
    <property type="entry name" value="SHORT CHAIN DEHYDROGENASE"/>
    <property type="match status" value="1"/>
</dbReference>
<dbReference type="AlphaFoldDB" id="A0A3N5CS82"/>
<dbReference type="PRINTS" id="PR00081">
    <property type="entry name" value="GDHRDH"/>
</dbReference>
<dbReference type="Pfam" id="PF00106">
    <property type="entry name" value="adh_short"/>
    <property type="match status" value="1"/>
</dbReference>
<gene>
    <name evidence="1" type="ORF">EG799_06025</name>
</gene>
<sequence>MSDRTAIVIGASRGLGLGLTRELAERGYRVIASERSQSQKLRDAEAEHEPAIEIVTCDVTDTGSVAGIADKLRDGSVDLLILNAGIYGERPQNIDDLTRENMADIVMTNAIGPIQAAAALLPLLKKGGTIAMMSSKMGSIEDSSGGSNLYRVSKVAQNMLARSLFEDHAKKVGVGVLSLHPGWVQTDMGGPNALIDVDTSVRGMVDVLEGERAPRHAFIAYDGQTVPW</sequence>
<keyword evidence="2" id="KW-1185">Reference proteome</keyword>
<dbReference type="InterPro" id="IPR052184">
    <property type="entry name" value="SDR_enzymes"/>
</dbReference>
<dbReference type="EMBL" id="RPFZ01000001">
    <property type="protein sequence ID" value="RPF71216.1"/>
    <property type="molecule type" value="Genomic_DNA"/>
</dbReference>
<dbReference type="GO" id="GO:0016616">
    <property type="term" value="F:oxidoreductase activity, acting on the CH-OH group of donors, NAD or NADP as acceptor"/>
    <property type="evidence" value="ECO:0007669"/>
    <property type="project" value="TreeGrafter"/>
</dbReference>
<dbReference type="PANTHER" id="PTHR45458">
    <property type="entry name" value="SHORT-CHAIN DEHYDROGENASE/REDUCTASE SDR"/>
    <property type="match status" value="1"/>
</dbReference>
<evidence type="ECO:0000313" key="1">
    <source>
        <dbReference type="EMBL" id="RPF71216.1"/>
    </source>
</evidence>
<dbReference type="InterPro" id="IPR036291">
    <property type="entry name" value="NAD(P)-bd_dom_sf"/>
</dbReference>
<name>A0A3N5CS82_9SPHN</name>
<accession>A0A3N5CS82</accession>
<proteinExistence type="predicted"/>
<dbReference type="SUPFAM" id="SSF51735">
    <property type="entry name" value="NAD(P)-binding Rossmann-fold domains"/>
    <property type="match status" value="1"/>
</dbReference>
<evidence type="ECO:0000313" key="2">
    <source>
        <dbReference type="Proteomes" id="UP000275232"/>
    </source>
</evidence>
<dbReference type="Proteomes" id="UP000275232">
    <property type="component" value="Unassembled WGS sequence"/>
</dbReference>
<organism evidence="1 2">
    <name type="scientific">Aurantiacibacter spongiae</name>
    <dbReference type="NCBI Taxonomy" id="2488860"/>
    <lineage>
        <taxon>Bacteria</taxon>
        <taxon>Pseudomonadati</taxon>
        <taxon>Pseudomonadota</taxon>
        <taxon>Alphaproteobacteria</taxon>
        <taxon>Sphingomonadales</taxon>
        <taxon>Erythrobacteraceae</taxon>
        <taxon>Aurantiacibacter</taxon>
    </lineage>
</organism>
<comment type="caution">
    <text evidence="1">The sequence shown here is derived from an EMBL/GenBank/DDBJ whole genome shotgun (WGS) entry which is preliminary data.</text>
</comment>
<protein>
    <submittedName>
        <fullName evidence="1">SDR family NAD(P)-dependent oxidoreductase</fullName>
    </submittedName>
</protein>
<reference evidence="1 2" key="1">
    <citation type="submission" date="2018-11" db="EMBL/GenBank/DDBJ databases">
        <title>Erythrobacter spongiae sp. nov., isolated from a marine sponge.</title>
        <authorList>
            <person name="Zhuang L."/>
            <person name="Luo L."/>
        </authorList>
    </citation>
    <scope>NUCLEOTIDE SEQUENCE [LARGE SCALE GENOMIC DNA]</scope>
    <source>
        <strain evidence="1 2">HN-E23</strain>
    </source>
</reference>